<proteinExistence type="predicted"/>
<evidence type="ECO:0000256" key="1">
    <source>
        <dbReference type="SAM" id="Phobius"/>
    </source>
</evidence>
<protein>
    <submittedName>
        <fullName evidence="2">Uncharacterized protein</fullName>
    </submittedName>
</protein>
<dbReference type="EMBL" id="GU942977">
    <property type="protein sequence ID" value="ADD93357.1"/>
    <property type="molecule type" value="Genomic_DNA"/>
</dbReference>
<dbReference type="AlphaFoldDB" id="D6PCA6"/>
<organism evidence="2">
    <name type="scientific">uncultured archaeon MedDCM-OCT-S11-C441</name>
    <dbReference type="NCBI Taxonomy" id="743103"/>
    <lineage>
        <taxon>Archaea</taxon>
        <taxon>environmental samples</taxon>
    </lineage>
</organism>
<sequence>MHVDRSGIVSKILGVSIISAAIAFSPALLFRGSEAGTTGAGGYVFLFFYSIPAGLVVFTIGVISSINSYRNSLSDSEKNSWSLN</sequence>
<keyword evidence="1" id="KW-0812">Transmembrane</keyword>
<name>D6PCA6_9ARCH</name>
<keyword evidence="1" id="KW-1133">Transmembrane helix</keyword>
<keyword evidence="1" id="KW-0472">Membrane</keyword>
<feature type="transmembrane region" description="Helical" evidence="1">
    <location>
        <begin position="12"/>
        <end position="30"/>
    </location>
</feature>
<feature type="transmembrane region" description="Helical" evidence="1">
    <location>
        <begin position="42"/>
        <end position="63"/>
    </location>
</feature>
<reference evidence="2" key="1">
    <citation type="journal article" date="2010" name="ISME J.">
        <title>Metagenome of the Mediterranean deep chlorophyll maximum studied by direct and fosmid library 454 pyrosequencing.</title>
        <authorList>
            <person name="Ghai R."/>
            <person name="Martin-Cuadrado A.B."/>
            <person name="Molto A.G."/>
            <person name="Heredia I.G."/>
            <person name="Cabrera R."/>
            <person name="Martin J."/>
            <person name="Verdu M."/>
            <person name="Deschamps P."/>
            <person name="Moreira D."/>
            <person name="Lopez-Garcia P."/>
            <person name="Mira A."/>
            <person name="Rodriguez-Valera F."/>
        </authorList>
    </citation>
    <scope>NUCLEOTIDE SEQUENCE</scope>
</reference>
<evidence type="ECO:0000313" key="2">
    <source>
        <dbReference type="EMBL" id="ADD93357.1"/>
    </source>
</evidence>
<accession>D6PCA6</accession>